<dbReference type="InterPro" id="IPR017568">
    <property type="entry name" value="3-oxoacyl-ACP_synth-2"/>
</dbReference>
<evidence type="ECO:0000256" key="8">
    <source>
        <dbReference type="ARBA" id="ARBA00023098"/>
    </source>
</evidence>
<comment type="function">
    <text evidence="11 14">Involved in the type II fatty acid elongation cycle. Catalyzes the elongation of a wide range of acyl-ACP by the addition of two carbons from malonyl-ACP to an acyl acceptor. Can efficiently catalyze the conversion of palmitoleoyl-ACP (cis-hexadec-9-enoyl-ACP) to cis-vaccenoyl-ACP (cis-octadec-11-enoyl-ACP), an essential step in the thermal regulation of fatty acid composition.</text>
</comment>
<dbReference type="InterPro" id="IPR000794">
    <property type="entry name" value="Beta-ketoacyl_synthase"/>
</dbReference>
<dbReference type="EMBL" id="QEKT01000006">
    <property type="protein sequence ID" value="PVY83713.1"/>
    <property type="molecule type" value="Genomic_DNA"/>
</dbReference>
<dbReference type="FunFam" id="3.40.47.10:FF:000018">
    <property type="entry name" value="3-oxoacyl-[acyl-carrier-protein] synthase 2"/>
    <property type="match status" value="1"/>
</dbReference>
<dbReference type="Pfam" id="PF02801">
    <property type="entry name" value="Ketoacyl-synt_C"/>
    <property type="match status" value="1"/>
</dbReference>
<evidence type="ECO:0000313" key="18">
    <source>
        <dbReference type="EMBL" id="PVY83713.1"/>
    </source>
</evidence>
<dbReference type="Pfam" id="PF00109">
    <property type="entry name" value="ketoacyl-synt"/>
    <property type="match status" value="1"/>
</dbReference>
<feature type="active site" description="For beta-ketoacyl synthase activity" evidence="15">
    <location>
        <position position="170"/>
    </location>
</feature>
<dbReference type="SMART" id="SM00825">
    <property type="entry name" value="PKS_KS"/>
    <property type="match status" value="1"/>
</dbReference>
<evidence type="ECO:0000256" key="5">
    <source>
        <dbReference type="ARBA" id="ARBA00022516"/>
    </source>
</evidence>
<keyword evidence="6 14" id="KW-0808">Transferase</keyword>
<dbReference type="PROSITE" id="PS52004">
    <property type="entry name" value="KS3_2"/>
    <property type="match status" value="1"/>
</dbReference>
<evidence type="ECO:0000256" key="10">
    <source>
        <dbReference type="ARBA" id="ARBA00023315"/>
    </source>
</evidence>
<comment type="pathway">
    <text evidence="1 14">Lipid metabolism; fatty acid biosynthesis.</text>
</comment>
<organism evidence="18 19">
    <name type="scientific">Convivina intestini</name>
    <dbReference type="NCBI Taxonomy" id="1505726"/>
    <lineage>
        <taxon>Bacteria</taxon>
        <taxon>Bacillati</taxon>
        <taxon>Bacillota</taxon>
        <taxon>Bacilli</taxon>
        <taxon>Lactobacillales</taxon>
        <taxon>Lactobacillaceae</taxon>
        <taxon>Convivina</taxon>
    </lineage>
</organism>
<dbReference type="PIRSF" id="PIRSF000447">
    <property type="entry name" value="KAS_II"/>
    <property type="match status" value="1"/>
</dbReference>
<keyword evidence="5 14" id="KW-0444">Lipid biosynthesis</keyword>
<evidence type="ECO:0000256" key="2">
    <source>
        <dbReference type="ARBA" id="ARBA00008467"/>
    </source>
</evidence>
<dbReference type="EC" id="2.3.1.179" evidence="3 14"/>
<evidence type="ECO:0000256" key="1">
    <source>
        <dbReference type="ARBA" id="ARBA00005194"/>
    </source>
</evidence>
<evidence type="ECO:0000256" key="6">
    <source>
        <dbReference type="ARBA" id="ARBA00022679"/>
    </source>
</evidence>
<dbReference type="InterPro" id="IPR014030">
    <property type="entry name" value="Ketoacyl_synth_N"/>
</dbReference>
<dbReference type="GO" id="GO:0006633">
    <property type="term" value="P:fatty acid biosynthetic process"/>
    <property type="evidence" value="ECO:0007669"/>
    <property type="project" value="UniProtKB-UniRule"/>
</dbReference>
<comment type="catalytic activity">
    <reaction evidence="12 14">
        <text>(9Z)-hexadecenoyl-[ACP] + malonyl-[ACP] + H(+) = 3-oxo-(11Z)-octadecenoyl-[ACP] + holo-[ACP] + CO2</text>
        <dbReference type="Rhea" id="RHEA:55040"/>
        <dbReference type="Rhea" id="RHEA-COMP:9623"/>
        <dbReference type="Rhea" id="RHEA-COMP:9685"/>
        <dbReference type="Rhea" id="RHEA-COMP:10800"/>
        <dbReference type="Rhea" id="RHEA-COMP:14074"/>
        <dbReference type="ChEBI" id="CHEBI:15378"/>
        <dbReference type="ChEBI" id="CHEBI:16526"/>
        <dbReference type="ChEBI" id="CHEBI:64479"/>
        <dbReference type="ChEBI" id="CHEBI:78449"/>
        <dbReference type="ChEBI" id="CHEBI:83989"/>
        <dbReference type="ChEBI" id="CHEBI:138538"/>
        <dbReference type="EC" id="2.3.1.179"/>
    </reaction>
</comment>
<accession>A0A2U1D7Q2</accession>
<comment type="caution">
    <text evidence="18">The sequence shown here is derived from an EMBL/GenBank/DDBJ whole genome shotgun (WGS) entry which is preliminary data.</text>
</comment>
<evidence type="ECO:0000256" key="4">
    <source>
        <dbReference type="ARBA" id="ARBA00014657"/>
    </source>
</evidence>
<evidence type="ECO:0000256" key="9">
    <source>
        <dbReference type="ARBA" id="ARBA00023160"/>
    </source>
</evidence>
<dbReference type="PANTHER" id="PTHR11712">
    <property type="entry name" value="POLYKETIDE SYNTHASE-RELATED"/>
    <property type="match status" value="1"/>
</dbReference>
<keyword evidence="8" id="KW-0443">Lipid metabolism</keyword>
<dbReference type="InterPro" id="IPR014031">
    <property type="entry name" value="Ketoacyl_synth_C"/>
</dbReference>
<proteinExistence type="inferred from homology"/>
<evidence type="ECO:0000256" key="3">
    <source>
        <dbReference type="ARBA" id="ARBA00012356"/>
    </source>
</evidence>
<keyword evidence="19" id="KW-1185">Reference proteome</keyword>
<evidence type="ECO:0000259" key="17">
    <source>
        <dbReference type="PROSITE" id="PS52004"/>
    </source>
</evidence>
<dbReference type="NCBIfam" id="NF005589">
    <property type="entry name" value="PRK07314.1"/>
    <property type="match status" value="1"/>
</dbReference>
<dbReference type="AlphaFoldDB" id="A0A2U1D7Q2"/>
<dbReference type="Gene3D" id="3.40.47.10">
    <property type="match status" value="1"/>
</dbReference>
<sequence>MTRVVITGIGAVTPLGNDTKTFLDGIFNEKIGIKPITKFDASETGITVAGQVDGFDPAQRVGKRDARKLDLFSQYAIDAADQAMEQAGLKAPEGSEEPTTVADPTRFGVILGNGIGGLTTIQEQVIKMHDKGPQRVSPLFVPESIPNMVSGNVSLRFGAKGVNFTVVTACASATNAVGEAFWRIQSGKEDVMLTGGAEATVNEIGIAGFAALTALSKETDPAKASKPFDKNRHGFVLGEGSGVMVLESLEHAQARGANILAEVVGYGVSSDAYHMTSPAPDGEGAARAMKAALTDAQITPEQVSYINAHGTATGANDSAESEAIASIFGPDSVLVSSTKGMTGHLLGAAGAIEAVASIGSLLRGQVPVNVGFEEPDEHTKLVNLVDESSKNTAPEYVMSANYGFGGHNAAVVFKKWAGDNK</sequence>
<keyword evidence="7" id="KW-0276">Fatty acid metabolism</keyword>
<dbReference type="InterPro" id="IPR018201">
    <property type="entry name" value="Ketoacyl_synth_AS"/>
</dbReference>
<name>A0A2U1D7Q2_9LACO</name>
<dbReference type="PROSITE" id="PS00606">
    <property type="entry name" value="KS3_1"/>
    <property type="match status" value="1"/>
</dbReference>
<dbReference type="NCBIfam" id="TIGR03150">
    <property type="entry name" value="fabF"/>
    <property type="match status" value="1"/>
</dbReference>
<comment type="similarity">
    <text evidence="2 14 16">Belongs to the thiolase-like superfamily. Beta-ketoacyl-ACP synthases family.</text>
</comment>
<dbReference type="InterPro" id="IPR020841">
    <property type="entry name" value="PKS_Beta-ketoAc_synthase_dom"/>
</dbReference>
<evidence type="ECO:0000256" key="12">
    <source>
        <dbReference type="ARBA" id="ARBA00047318"/>
    </source>
</evidence>
<dbReference type="Proteomes" id="UP000245433">
    <property type="component" value="Unassembled WGS sequence"/>
</dbReference>
<dbReference type="PANTHER" id="PTHR11712:SF336">
    <property type="entry name" value="3-OXOACYL-[ACYL-CARRIER-PROTEIN] SYNTHASE, MITOCHONDRIAL"/>
    <property type="match status" value="1"/>
</dbReference>
<evidence type="ECO:0000256" key="7">
    <source>
        <dbReference type="ARBA" id="ARBA00022832"/>
    </source>
</evidence>
<feature type="domain" description="Ketosynthase family 3 (KS3)" evidence="17">
    <location>
        <begin position="1"/>
        <end position="415"/>
    </location>
</feature>
<dbReference type="GO" id="GO:0004315">
    <property type="term" value="F:3-oxoacyl-[acyl-carrier-protein] synthase activity"/>
    <property type="evidence" value="ECO:0007669"/>
    <property type="project" value="UniProtKB-UniRule"/>
</dbReference>
<dbReference type="RefSeq" id="WP_089938883.1">
    <property type="nucleotide sequence ID" value="NZ_CAKOEX010000005.1"/>
</dbReference>
<dbReference type="GO" id="GO:0005829">
    <property type="term" value="C:cytosol"/>
    <property type="evidence" value="ECO:0007669"/>
    <property type="project" value="TreeGrafter"/>
</dbReference>
<evidence type="ECO:0000256" key="16">
    <source>
        <dbReference type="RuleBase" id="RU003694"/>
    </source>
</evidence>
<dbReference type="CDD" id="cd00834">
    <property type="entry name" value="KAS_I_II"/>
    <property type="match status" value="1"/>
</dbReference>
<gene>
    <name evidence="18" type="ORF">C7384_10624</name>
</gene>
<dbReference type="OrthoDB" id="9808669at2"/>
<evidence type="ECO:0000256" key="15">
    <source>
        <dbReference type="PIRSR" id="PIRSR000447-1"/>
    </source>
</evidence>
<dbReference type="InterPro" id="IPR016039">
    <property type="entry name" value="Thiolase-like"/>
</dbReference>
<keyword evidence="9 14" id="KW-0275">Fatty acid biosynthesis</keyword>
<keyword evidence="10 14" id="KW-0012">Acyltransferase</keyword>
<protein>
    <recommendedName>
        <fullName evidence="4 14">3-oxoacyl-[acyl-carrier-protein] synthase 2</fullName>
        <ecNumber evidence="3 14">2.3.1.179</ecNumber>
    </recommendedName>
</protein>
<dbReference type="SUPFAM" id="SSF53901">
    <property type="entry name" value="Thiolase-like"/>
    <property type="match status" value="2"/>
</dbReference>
<evidence type="ECO:0000256" key="11">
    <source>
        <dbReference type="ARBA" id="ARBA00024006"/>
    </source>
</evidence>
<evidence type="ECO:0000256" key="13">
    <source>
        <dbReference type="ARBA" id="ARBA00047659"/>
    </source>
</evidence>
<reference evidence="18 19" key="1">
    <citation type="submission" date="2018-04" db="EMBL/GenBank/DDBJ databases">
        <title>Genomic Encyclopedia of Type Strains, Phase IV (KMG-IV): sequencing the most valuable type-strain genomes for metagenomic binning, comparative biology and taxonomic classification.</title>
        <authorList>
            <person name="Goeker M."/>
        </authorList>
    </citation>
    <scope>NUCLEOTIDE SEQUENCE [LARGE SCALE GENOMIC DNA]</scope>
    <source>
        <strain evidence="18 19">DSM 28795</strain>
    </source>
</reference>
<evidence type="ECO:0000256" key="14">
    <source>
        <dbReference type="PIRNR" id="PIRNR000447"/>
    </source>
</evidence>
<evidence type="ECO:0000313" key="19">
    <source>
        <dbReference type="Proteomes" id="UP000245433"/>
    </source>
</evidence>
<comment type="catalytic activity">
    <reaction evidence="13 14">
        <text>a fatty acyl-[ACP] + malonyl-[ACP] + H(+) = a 3-oxoacyl-[ACP] + holo-[ACP] + CO2</text>
        <dbReference type="Rhea" id="RHEA:22836"/>
        <dbReference type="Rhea" id="RHEA-COMP:9623"/>
        <dbReference type="Rhea" id="RHEA-COMP:9685"/>
        <dbReference type="Rhea" id="RHEA-COMP:9916"/>
        <dbReference type="Rhea" id="RHEA-COMP:14125"/>
        <dbReference type="ChEBI" id="CHEBI:15378"/>
        <dbReference type="ChEBI" id="CHEBI:16526"/>
        <dbReference type="ChEBI" id="CHEBI:64479"/>
        <dbReference type="ChEBI" id="CHEBI:78449"/>
        <dbReference type="ChEBI" id="CHEBI:78776"/>
        <dbReference type="ChEBI" id="CHEBI:138651"/>
    </reaction>
</comment>
<dbReference type="UniPathway" id="UPA00094"/>